<keyword evidence="2" id="KW-0106">Calcium</keyword>
<dbReference type="Pfam" id="PF13499">
    <property type="entry name" value="EF-hand_7"/>
    <property type="match status" value="2"/>
</dbReference>
<dbReference type="GO" id="GO:0005509">
    <property type="term" value="F:calcium ion binding"/>
    <property type="evidence" value="ECO:0007669"/>
    <property type="project" value="InterPro"/>
</dbReference>
<sequence>MAEDPDQLKNVLKERAVELFNLCDQDGKGYITESELQHVIAELGLPLDASQVKQTFNELDYDENGYLTLEEFTAGFGLFLGIQSNDEGNNDLNEITSVSDPGRELFFLCDPEGKGYITKVDLERVAGDLNLNFEQLDFIFDKLDIDKNGRLTLEEFVEGFGTFLSEGNGSTEHDSSKHVDGDLNDEFTKQSLPEGHDIFESLETGPESPNYASEEALFRGIVESVGEDIFSGSLTKDQLRDLWEALRKNDVRGLQKFEEFLGKVCGEIRRAKIDSEQLESALKRKCIGNSIENMHTDVRQIKREKALKDELVQELENKELEMQLLMQKQKSLEDEIQKKHETEQDIKSENEKLFQKTMHLEEMLNNSVSSLEDTKSYVNQLQAQTALEKKERARND</sequence>
<dbReference type="PANTHER" id="PTHR46311:SF3">
    <property type="entry name" value="CALCIUM-BINDING PROTEIN 8"/>
    <property type="match status" value="1"/>
</dbReference>
<dbReference type="Gene3D" id="1.10.238.10">
    <property type="entry name" value="EF-hand"/>
    <property type="match status" value="2"/>
</dbReference>
<reference evidence="6" key="1">
    <citation type="journal article" date="2017" name="bioRxiv">
        <title>Comparative analysis of the genomes of Stylophora pistillata and Acropora digitifera provides evidence for extensive differences between species of corals.</title>
        <authorList>
            <person name="Voolstra C.R."/>
            <person name="Li Y."/>
            <person name="Liew Y.J."/>
            <person name="Baumgarten S."/>
            <person name="Zoccola D."/>
            <person name="Flot J.-F."/>
            <person name="Tambutte S."/>
            <person name="Allemand D."/>
            <person name="Aranda M."/>
        </authorList>
    </citation>
    <scope>NUCLEOTIDE SEQUENCE [LARGE SCALE GENOMIC DNA]</scope>
</reference>
<dbReference type="PROSITE" id="PS50222">
    <property type="entry name" value="EF_HAND_2"/>
    <property type="match status" value="3"/>
</dbReference>
<comment type="caution">
    <text evidence="5">The sequence shown here is derived from an EMBL/GenBank/DDBJ whole genome shotgun (WGS) entry which is preliminary data.</text>
</comment>
<dbReference type="EMBL" id="LSMT01000458">
    <property type="protein sequence ID" value="PFX17650.1"/>
    <property type="molecule type" value="Genomic_DNA"/>
</dbReference>
<dbReference type="PROSITE" id="PS00018">
    <property type="entry name" value="EF_HAND_1"/>
    <property type="match status" value="2"/>
</dbReference>
<dbReference type="OrthoDB" id="9989112at2759"/>
<keyword evidence="1" id="KW-0677">Repeat</keyword>
<evidence type="ECO:0000313" key="6">
    <source>
        <dbReference type="Proteomes" id="UP000225706"/>
    </source>
</evidence>
<dbReference type="STRING" id="50429.A0A2B4RMB5"/>
<feature type="coiled-coil region" evidence="3">
    <location>
        <begin position="298"/>
        <end position="352"/>
    </location>
</feature>
<keyword evidence="6" id="KW-1185">Reference proteome</keyword>
<proteinExistence type="predicted"/>
<dbReference type="InterPro" id="IPR051111">
    <property type="entry name" value="Ca-binding_regulatory"/>
</dbReference>
<protein>
    <submittedName>
        <fullName evidence="5">EF-hand calcium-binding domain-containing protein 4B</fullName>
    </submittedName>
</protein>
<organism evidence="5 6">
    <name type="scientific">Stylophora pistillata</name>
    <name type="common">Smooth cauliflower coral</name>
    <dbReference type="NCBI Taxonomy" id="50429"/>
    <lineage>
        <taxon>Eukaryota</taxon>
        <taxon>Metazoa</taxon>
        <taxon>Cnidaria</taxon>
        <taxon>Anthozoa</taxon>
        <taxon>Hexacorallia</taxon>
        <taxon>Scleractinia</taxon>
        <taxon>Astrocoeniina</taxon>
        <taxon>Pocilloporidae</taxon>
        <taxon>Stylophora</taxon>
    </lineage>
</organism>
<dbReference type="Proteomes" id="UP000225706">
    <property type="component" value="Unassembled WGS sequence"/>
</dbReference>
<dbReference type="InterPro" id="IPR011992">
    <property type="entry name" value="EF-hand-dom_pair"/>
</dbReference>
<feature type="domain" description="EF-hand" evidence="4">
    <location>
        <begin position="47"/>
        <end position="82"/>
    </location>
</feature>
<dbReference type="GO" id="GO:0032588">
    <property type="term" value="C:trans-Golgi network membrane"/>
    <property type="evidence" value="ECO:0007669"/>
    <property type="project" value="TreeGrafter"/>
</dbReference>
<evidence type="ECO:0000256" key="2">
    <source>
        <dbReference type="ARBA" id="ARBA00022837"/>
    </source>
</evidence>
<keyword evidence="3" id="KW-0175">Coiled coil</keyword>
<accession>A0A2B4RMB5</accession>
<dbReference type="SUPFAM" id="SSF47473">
    <property type="entry name" value="EF-hand"/>
    <property type="match status" value="1"/>
</dbReference>
<evidence type="ECO:0000256" key="3">
    <source>
        <dbReference type="SAM" id="Coils"/>
    </source>
</evidence>
<evidence type="ECO:0000256" key="1">
    <source>
        <dbReference type="ARBA" id="ARBA00022737"/>
    </source>
</evidence>
<feature type="domain" description="EF-hand" evidence="4">
    <location>
        <begin position="131"/>
        <end position="166"/>
    </location>
</feature>
<dbReference type="CDD" id="cd00051">
    <property type="entry name" value="EFh"/>
    <property type="match status" value="1"/>
</dbReference>
<dbReference type="SMART" id="SM00054">
    <property type="entry name" value="EFh"/>
    <property type="match status" value="3"/>
</dbReference>
<dbReference type="PANTHER" id="PTHR46311">
    <property type="entry name" value="CALCIUM-BINDING PROTEIN 8-RELATED"/>
    <property type="match status" value="1"/>
</dbReference>
<name>A0A2B4RMB5_STYPI</name>
<dbReference type="AlphaFoldDB" id="A0A2B4RMB5"/>
<feature type="domain" description="EF-hand" evidence="4">
    <location>
        <begin position="11"/>
        <end position="46"/>
    </location>
</feature>
<evidence type="ECO:0000259" key="4">
    <source>
        <dbReference type="PROSITE" id="PS50222"/>
    </source>
</evidence>
<evidence type="ECO:0000313" key="5">
    <source>
        <dbReference type="EMBL" id="PFX17650.1"/>
    </source>
</evidence>
<gene>
    <name evidence="5" type="primary">EFCAB4B</name>
    <name evidence="5" type="ORF">AWC38_SpisGene18019</name>
</gene>
<dbReference type="InterPro" id="IPR018247">
    <property type="entry name" value="EF_Hand_1_Ca_BS"/>
</dbReference>
<dbReference type="InterPro" id="IPR002048">
    <property type="entry name" value="EF_hand_dom"/>
</dbReference>